<proteinExistence type="predicted"/>
<keyword evidence="2" id="KW-1185">Reference proteome</keyword>
<evidence type="ECO:0000313" key="2">
    <source>
        <dbReference type="Proteomes" id="UP001085076"/>
    </source>
</evidence>
<accession>A0A9D5CRM8</accession>
<comment type="caution">
    <text evidence="1">The sequence shown here is derived from an EMBL/GenBank/DDBJ whole genome shotgun (WGS) entry which is preliminary data.</text>
</comment>
<dbReference type="EMBL" id="JAGGNH010000003">
    <property type="protein sequence ID" value="KAJ0977035.1"/>
    <property type="molecule type" value="Genomic_DNA"/>
</dbReference>
<reference evidence="1" key="1">
    <citation type="submission" date="2021-03" db="EMBL/GenBank/DDBJ databases">
        <authorList>
            <person name="Li Z."/>
            <person name="Yang C."/>
        </authorList>
    </citation>
    <scope>NUCLEOTIDE SEQUENCE</scope>
    <source>
        <strain evidence="1">Dzin_1.0</strain>
        <tissue evidence="1">Leaf</tissue>
    </source>
</reference>
<dbReference type="AlphaFoldDB" id="A0A9D5CRM8"/>
<sequence>MPVFSNGPETSFCTMGPWAVVGQGTGFAVRRWAHEGPNNSKRVKGAGEVVEGRECVWGIPIVGKEGKKVCVDRSISGLQAPVDLVL</sequence>
<gene>
    <name evidence="1" type="ORF">J5N97_012509</name>
</gene>
<evidence type="ECO:0000313" key="1">
    <source>
        <dbReference type="EMBL" id="KAJ0977035.1"/>
    </source>
</evidence>
<dbReference type="Proteomes" id="UP001085076">
    <property type="component" value="Miscellaneous, Linkage group lg03"/>
</dbReference>
<organism evidence="1 2">
    <name type="scientific">Dioscorea zingiberensis</name>
    <dbReference type="NCBI Taxonomy" id="325984"/>
    <lineage>
        <taxon>Eukaryota</taxon>
        <taxon>Viridiplantae</taxon>
        <taxon>Streptophyta</taxon>
        <taxon>Embryophyta</taxon>
        <taxon>Tracheophyta</taxon>
        <taxon>Spermatophyta</taxon>
        <taxon>Magnoliopsida</taxon>
        <taxon>Liliopsida</taxon>
        <taxon>Dioscoreales</taxon>
        <taxon>Dioscoreaceae</taxon>
        <taxon>Dioscorea</taxon>
    </lineage>
</organism>
<protein>
    <submittedName>
        <fullName evidence="1">Uncharacterized protein</fullName>
    </submittedName>
</protein>
<reference evidence="1" key="2">
    <citation type="journal article" date="2022" name="Hortic Res">
        <title>The genome of Dioscorea zingiberensis sheds light on the biosynthesis, origin and evolution of the medicinally important diosgenin saponins.</title>
        <authorList>
            <person name="Li Y."/>
            <person name="Tan C."/>
            <person name="Li Z."/>
            <person name="Guo J."/>
            <person name="Li S."/>
            <person name="Chen X."/>
            <person name="Wang C."/>
            <person name="Dai X."/>
            <person name="Yang H."/>
            <person name="Song W."/>
            <person name="Hou L."/>
            <person name="Xu J."/>
            <person name="Tong Z."/>
            <person name="Xu A."/>
            <person name="Yuan X."/>
            <person name="Wang W."/>
            <person name="Yang Q."/>
            <person name="Chen L."/>
            <person name="Sun Z."/>
            <person name="Wang K."/>
            <person name="Pan B."/>
            <person name="Chen J."/>
            <person name="Bao Y."/>
            <person name="Liu F."/>
            <person name="Qi X."/>
            <person name="Gang D.R."/>
            <person name="Wen J."/>
            <person name="Li J."/>
        </authorList>
    </citation>
    <scope>NUCLEOTIDE SEQUENCE</scope>
    <source>
        <strain evidence="1">Dzin_1.0</strain>
    </source>
</reference>
<name>A0A9D5CRM8_9LILI</name>